<protein>
    <submittedName>
        <fullName evidence="1">Uncharacterized protein</fullName>
    </submittedName>
</protein>
<dbReference type="AlphaFoldDB" id="A0A2I1XE69"/>
<reference evidence="1 2" key="1">
    <citation type="submission" date="2017-12" db="EMBL/GenBank/DDBJ databases">
        <title>Phylogenetic diversity of female urinary microbiome.</title>
        <authorList>
            <person name="Thomas-White K."/>
            <person name="Wolfe A.J."/>
        </authorList>
    </citation>
    <scope>NUCLEOTIDE SEQUENCE [LARGE SCALE GENOMIC DNA]</scope>
    <source>
        <strain evidence="1 2">UMB0321</strain>
    </source>
</reference>
<comment type="caution">
    <text evidence="1">The sequence shown here is derived from an EMBL/GenBank/DDBJ whole genome shotgun (WGS) entry which is preliminary data.</text>
</comment>
<evidence type="ECO:0000313" key="2">
    <source>
        <dbReference type="Proteomes" id="UP000234767"/>
    </source>
</evidence>
<accession>A0A2I1XE69</accession>
<evidence type="ECO:0000313" key="1">
    <source>
        <dbReference type="EMBL" id="PLA40930.1"/>
    </source>
</evidence>
<dbReference type="Proteomes" id="UP000234767">
    <property type="component" value="Unassembled WGS sequence"/>
</dbReference>
<dbReference type="EMBL" id="PKJO01000002">
    <property type="protein sequence ID" value="PLA40930.1"/>
    <property type="molecule type" value="Genomic_DNA"/>
</dbReference>
<organism evidence="1 2">
    <name type="scientific">Neisseria sicca</name>
    <dbReference type="NCBI Taxonomy" id="490"/>
    <lineage>
        <taxon>Bacteria</taxon>
        <taxon>Pseudomonadati</taxon>
        <taxon>Pseudomonadota</taxon>
        <taxon>Betaproteobacteria</taxon>
        <taxon>Neisseriales</taxon>
        <taxon>Neisseriaceae</taxon>
        <taxon>Neisseria</taxon>
    </lineage>
</organism>
<gene>
    <name evidence="1" type="ORF">CYK00_02620</name>
</gene>
<sequence>MVMWEIIMFFLLKDYTGLHQFYMLMRFFAAAAGKRCGRHLSDMVYNNGLFSGSSETAAGGV</sequence>
<proteinExistence type="predicted"/>
<name>A0A2I1XE69_NEISI</name>